<dbReference type="InterPro" id="IPR000182">
    <property type="entry name" value="GNAT_dom"/>
</dbReference>
<feature type="domain" description="N-acetyltransferase" evidence="3">
    <location>
        <begin position="2"/>
        <end position="144"/>
    </location>
</feature>
<dbReference type="EMBL" id="WBZB01000040">
    <property type="protein sequence ID" value="KAB3527686.1"/>
    <property type="molecule type" value="Genomic_DNA"/>
</dbReference>
<evidence type="ECO:0000259" key="3">
    <source>
        <dbReference type="PROSITE" id="PS51186"/>
    </source>
</evidence>
<evidence type="ECO:0000313" key="5">
    <source>
        <dbReference type="Proteomes" id="UP000465601"/>
    </source>
</evidence>
<dbReference type="SUPFAM" id="SSF55729">
    <property type="entry name" value="Acyl-CoA N-acyltransferases (Nat)"/>
    <property type="match status" value="1"/>
</dbReference>
<dbReference type="Gene3D" id="3.40.630.30">
    <property type="match status" value="1"/>
</dbReference>
<name>A0A833M8Z5_9FIRM</name>
<dbReference type="Proteomes" id="UP000465601">
    <property type="component" value="Unassembled WGS sequence"/>
</dbReference>
<dbReference type="PROSITE" id="PS51186">
    <property type="entry name" value="GNAT"/>
    <property type="match status" value="1"/>
</dbReference>
<keyword evidence="2" id="KW-0012">Acyltransferase</keyword>
<dbReference type="OrthoDB" id="9127144at2"/>
<keyword evidence="1 4" id="KW-0808">Transferase</keyword>
<gene>
    <name evidence="4" type="ORF">F8153_11945</name>
</gene>
<comment type="caution">
    <text evidence="4">The sequence shown here is derived from an EMBL/GenBank/DDBJ whole genome shotgun (WGS) entry which is preliminary data.</text>
</comment>
<keyword evidence="5" id="KW-1185">Reference proteome</keyword>
<sequence>MVELREITKETLRPILKLDVADNQKNLVAPNSVSIAQAYYEEKAWFRGIYDQDEAVGFVMLYKDEEKAEYFLWRFMIDKNHQGKGYGKEAMELIIDYVKGLPNAKTFGLSVVPADGSAEEFYKKFGFIDTGEVEENEKVYELTF</sequence>
<accession>A0A833M8Z5</accession>
<dbReference type="AlphaFoldDB" id="A0A833M8Z5"/>
<protein>
    <submittedName>
        <fullName evidence="4">GNAT family N-acetyltransferase</fullName>
    </submittedName>
</protein>
<evidence type="ECO:0000313" key="4">
    <source>
        <dbReference type="EMBL" id="KAB3527686.1"/>
    </source>
</evidence>
<dbReference type="CDD" id="cd04301">
    <property type="entry name" value="NAT_SF"/>
    <property type="match status" value="1"/>
</dbReference>
<evidence type="ECO:0000256" key="1">
    <source>
        <dbReference type="ARBA" id="ARBA00022679"/>
    </source>
</evidence>
<dbReference type="PANTHER" id="PTHR43420">
    <property type="entry name" value="ACETYLTRANSFERASE"/>
    <property type="match status" value="1"/>
</dbReference>
<dbReference type="RefSeq" id="WP_151866580.1">
    <property type="nucleotide sequence ID" value="NZ_WBZB01000040.1"/>
</dbReference>
<dbReference type="InterPro" id="IPR050680">
    <property type="entry name" value="YpeA/RimI_acetyltransf"/>
</dbReference>
<dbReference type="PANTHER" id="PTHR43420:SF43">
    <property type="entry name" value="SPERMINE_SPERMIDINE ACETYLTRANSFERASE"/>
    <property type="match status" value="1"/>
</dbReference>
<dbReference type="InterPro" id="IPR016181">
    <property type="entry name" value="Acyl_CoA_acyltransferase"/>
</dbReference>
<organism evidence="4 5">
    <name type="scientific">Alkaliphilus serpentinus</name>
    <dbReference type="NCBI Taxonomy" id="1482731"/>
    <lineage>
        <taxon>Bacteria</taxon>
        <taxon>Bacillati</taxon>
        <taxon>Bacillota</taxon>
        <taxon>Clostridia</taxon>
        <taxon>Peptostreptococcales</taxon>
        <taxon>Natronincolaceae</taxon>
        <taxon>Alkaliphilus</taxon>
    </lineage>
</organism>
<dbReference type="GO" id="GO:0016747">
    <property type="term" value="F:acyltransferase activity, transferring groups other than amino-acyl groups"/>
    <property type="evidence" value="ECO:0007669"/>
    <property type="project" value="InterPro"/>
</dbReference>
<dbReference type="Pfam" id="PF00583">
    <property type="entry name" value="Acetyltransf_1"/>
    <property type="match status" value="1"/>
</dbReference>
<proteinExistence type="predicted"/>
<evidence type="ECO:0000256" key="2">
    <source>
        <dbReference type="ARBA" id="ARBA00023315"/>
    </source>
</evidence>
<reference evidence="4 5" key="1">
    <citation type="submission" date="2019-10" db="EMBL/GenBank/DDBJ databases">
        <title>Alkaliphilus serpentinus sp. nov. and Alkaliphilus pronyensis sp. nov., two novel anaerobic alkaliphilic species isolated from the serpentinized-hosted hydrothermal field of the Prony Bay (New Caledonia).</title>
        <authorList>
            <person name="Postec A."/>
        </authorList>
    </citation>
    <scope>NUCLEOTIDE SEQUENCE [LARGE SCALE GENOMIC DNA]</scope>
    <source>
        <strain evidence="4 5">LacT</strain>
    </source>
</reference>